<dbReference type="GO" id="GO:0046872">
    <property type="term" value="F:metal ion binding"/>
    <property type="evidence" value="ECO:0007669"/>
    <property type="project" value="UniProtKB-KW"/>
</dbReference>
<evidence type="ECO:0000259" key="7">
    <source>
        <dbReference type="PROSITE" id="PS51007"/>
    </source>
</evidence>
<dbReference type="InterPro" id="IPR009056">
    <property type="entry name" value="Cyt_c-like_dom"/>
</dbReference>
<name>A0A1G6ZII5_NIADE</name>
<keyword evidence="5" id="KW-0812">Transmembrane</keyword>
<feature type="chain" id="PRO_5011729582" evidence="6">
    <location>
        <begin position="27"/>
        <end position="393"/>
    </location>
</feature>
<dbReference type="InterPro" id="IPR050597">
    <property type="entry name" value="Cytochrome_c_Oxidase_Subunit"/>
</dbReference>
<dbReference type="PROSITE" id="PS51007">
    <property type="entry name" value="CYTC"/>
    <property type="match status" value="1"/>
</dbReference>
<keyword evidence="9" id="KW-1185">Reference proteome</keyword>
<dbReference type="GO" id="GO:0009055">
    <property type="term" value="F:electron transfer activity"/>
    <property type="evidence" value="ECO:0007669"/>
    <property type="project" value="InterPro"/>
</dbReference>
<keyword evidence="3 4" id="KW-0408">Iron</keyword>
<keyword evidence="1 4" id="KW-0349">Heme</keyword>
<dbReference type="InterPro" id="IPR036909">
    <property type="entry name" value="Cyt_c-like_dom_sf"/>
</dbReference>
<dbReference type="Pfam" id="PF14715">
    <property type="entry name" value="FixP_N"/>
    <property type="match status" value="1"/>
</dbReference>
<dbReference type="InterPro" id="IPR038414">
    <property type="entry name" value="CcoP_N_sf"/>
</dbReference>
<evidence type="ECO:0000256" key="6">
    <source>
        <dbReference type="SAM" id="SignalP"/>
    </source>
</evidence>
<feature type="signal peptide" evidence="6">
    <location>
        <begin position="1"/>
        <end position="26"/>
    </location>
</feature>
<gene>
    <name evidence="8" type="ORF">SAMN04487894_11862</name>
</gene>
<dbReference type="Pfam" id="PF13442">
    <property type="entry name" value="Cytochrome_CBB3"/>
    <property type="match status" value="1"/>
</dbReference>
<proteinExistence type="predicted"/>
<keyword evidence="6" id="KW-0732">Signal</keyword>
<evidence type="ECO:0000256" key="2">
    <source>
        <dbReference type="ARBA" id="ARBA00022723"/>
    </source>
</evidence>
<keyword evidence="5" id="KW-1133">Transmembrane helix</keyword>
<dbReference type="RefSeq" id="WP_176954520.1">
    <property type="nucleotide sequence ID" value="NZ_FMZO01000018.1"/>
</dbReference>
<feature type="transmembrane region" description="Helical" evidence="5">
    <location>
        <begin position="42"/>
        <end position="64"/>
    </location>
</feature>
<dbReference type="EMBL" id="FMZO01000018">
    <property type="protein sequence ID" value="SDE02360.1"/>
    <property type="molecule type" value="Genomic_DNA"/>
</dbReference>
<sequence length="393" mass="42998">MKKKQCLKKVMLFAGISACTALPAMAADQAQQTPRLLLDVNMVLLIVIIFLLLIIGMLGFTLRASIDVYRERKKVQAANEDKGKNKGPEYLKPLLTLAAVFVGMQVFGQEDAAAVTAVPNPFTEAKVLRYILVGVIALELLTIFAFIYWIRFFTGIEELRKAHAVAKKERYKGLRTWWSRANKLKPIEEEDALDVGHSYDGIRELDNATPPWFTIAFIASIVFGIGYLWRYHVLHAAPNQYEEYEIAVTKGNLKVASYLKSKGDAVNENTVVMADAAGIEAGKKLYTANCTACHGNAGQGGVGPNLTDDYWLHGGSVKEVFKTIKLGVVEKGMMSWKDVFSAEQIAEIASYIKSIHGTNPQGAKEPQGDIYKEAAAGADSTGAAVKSDSSAAR</sequence>
<dbReference type="SUPFAM" id="SSF46626">
    <property type="entry name" value="Cytochrome c"/>
    <property type="match status" value="1"/>
</dbReference>
<keyword evidence="2 4" id="KW-0479">Metal-binding</keyword>
<dbReference type="GO" id="GO:0020037">
    <property type="term" value="F:heme binding"/>
    <property type="evidence" value="ECO:0007669"/>
    <property type="project" value="InterPro"/>
</dbReference>
<protein>
    <submittedName>
        <fullName evidence="8">Cytochrome c oxidase cbb3-type subunit 3</fullName>
    </submittedName>
</protein>
<dbReference type="Proteomes" id="UP000198757">
    <property type="component" value="Unassembled WGS sequence"/>
</dbReference>
<evidence type="ECO:0000256" key="3">
    <source>
        <dbReference type="ARBA" id="ARBA00023004"/>
    </source>
</evidence>
<dbReference type="STRING" id="1285928.SAMN04487894_11862"/>
<keyword evidence="5" id="KW-0472">Membrane</keyword>
<dbReference type="PANTHER" id="PTHR33751:SF1">
    <property type="entry name" value="CBB3-TYPE CYTOCHROME C OXIDASE SUBUNIT FIXP"/>
    <property type="match status" value="1"/>
</dbReference>
<dbReference type="Gene3D" id="1.10.760.10">
    <property type="entry name" value="Cytochrome c-like domain"/>
    <property type="match status" value="1"/>
</dbReference>
<feature type="transmembrane region" description="Helical" evidence="5">
    <location>
        <begin position="127"/>
        <end position="150"/>
    </location>
</feature>
<dbReference type="PANTHER" id="PTHR33751">
    <property type="entry name" value="CBB3-TYPE CYTOCHROME C OXIDASE SUBUNIT FIXP"/>
    <property type="match status" value="1"/>
</dbReference>
<feature type="transmembrane region" description="Helical" evidence="5">
    <location>
        <begin position="212"/>
        <end position="229"/>
    </location>
</feature>
<evidence type="ECO:0000313" key="8">
    <source>
        <dbReference type="EMBL" id="SDE02360.1"/>
    </source>
</evidence>
<evidence type="ECO:0000313" key="9">
    <source>
        <dbReference type="Proteomes" id="UP000198757"/>
    </source>
</evidence>
<dbReference type="InterPro" id="IPR032858">
    <property type="entry name" value="CcoP_N"/>
</dbReference>
<accession>A0A1G6ZII5</accession>
<organism evidence="8 9">
    <name type="scientific">Niabella drilacis (strain DSM 25811 / CCM 8410 / CCUG 62505 / LMG 26954 / E90)</name>
    <dbReference type="NCBI Taxonomy" id="1285928"/>
    <lineage>
        <taxon>Bacteria</taxon>
        <taxon>Pseudomonadati</taxon>
        <taxon>Bacteroidota</taxon>
        <taxon>Chitinophagia</taxon>
        <taxon>Chitinophagales</taxon>
        <taxon>Chitinophagaceae</taxon>
        <taxon>Niabella</taxon>
    </lineage>
</organism>
<feature type="domain" description="Cytochrome c" evidence="7">
    <location>
        <begin position="277"/>
        <end position="356"/>
    </location>
</feature>
<dbReference type="Gene3D" id="6.10.280.130">
    <property type="match status" value="1"/>
</dbReference>
<evidence type="ECO:0000256" key="5">
    <source>
        <dbReference type="SAM" id="Phobius"/>
    </source>
</evidence>
<evidence type="ECO:0000256" key="1">
    <source>
        <dbReference type="ARBA" id="ARBA00022617"/>
    </source>
</evidence>
<dbReference type="AlphaFoldDB" id="A0A1G6ZII5"/>
<evidence type="ECO:0000256" key="4">
    <source>
        <dbReference type="PROSITE-ProRule" id="PRU00433"/>
    </source>
</evidence>
<reference evidence="9" key="1">
    <citation type="submission" date="2016-10" db="EMBL/GenBank/DDBJ databases">
        <authorList>
            <person name="Varghese N."/>
            <person name="Submissions S."/>
        </authorList>
    </citation>
    <scope>NUCLEOTIDE SEQUENCE [LARGE SCALE GENOMIC DNA]</scope>
    <source>
        <strain evidence="9">DSM 25811 / CCM 8410 / LMG 26954 / E90</strain>
    </source>
</reference>